<keyword evidence="3" id="KW-0597">Phosphoprotein</keyword>
<evidence type="ECO:0000313" key="9">
    <source>
        <dbReference type="EMBL" id="APY84971.1"/>
    </source>
</evidence>
<dbReference type="Gene3D" id="3.30.565.10">
    <property type="entry name" value="Histidine kinase-like ATPase, C-terminal domain"/>
    <property type="match status" value="1"/>
</dbReference>
<feature type="region of interest" description="Disordered" evidence="7">
    <location>
        <begin position="301"/>
        <end position="399"/>
    </location>
</feature>
<protein>
    <recommendedName>
        <fullName evidence="2">histidine kinase</fullName>
        <ecNumber evidence="2">2.7.13.3</ecNumber>
    </recommendedName>
</protein>
<reference evidence="9 11" key="1">
    <citation type="submission" date="2016-05" db="EMBL/GenBank/DDBJ databases">
        <authorList>
            <person name="Gu J."/>
        </authorList>
    </citation>
    <scope>NUCLEOTIDE SEQUENCE [LARGE SCALE GENOMIC DNA]</scope>
    <source>
        <strain evidence="9 11">ACCC40021</strain>
    </source>
</reference>
<evidence type="ECO:0000313" key="11">
    <source>
        <dbReference type="Proteomes" id="UP000187191"/>
    </source>
</evidence>
<gene>
    <name evidence="9" type="ORF">A7J05_03705</name>
    <name evidence="10" type="ORF">I8755_34585</name>
</gene>
<feature type="coiled-coil region" evidence="6">
    <location>
        <begin position="23"/>
        <end position="108"/>
    </location>
</feature>
<dbReference type="InterPro" id="IPR050428">
    <property type="entry name" value="TCS_sensor_his_kinase"/>
</dbReference>
<evidence type="ECO:0000256" key="3">
    <source>
        <dbReference type="ARBA" id="ARBA00022553"/>
    </source>
</evidence>
<dbReference type="PANTHER" id="PTHR45436:SF5">
    <property type="entry name" value="SENSOR HISTIDINE KINASE TRCS"/>
    <property type="match status" value="1"/>
</dbReference>
<dbReference type="AlphaFoldDB" id="A0A1P8TBG0"/>
<keyword evidence="6" id="KW-0175">Coiled coil</keyword>
<dbReference type="InterPro" id="IPR003594">
    <property type="entry name" value="HATPase_dom"/>
</dbReference>
<keyword evidence="5 10" id="KW-0418">Kinase</keyword>
<sequence length="399" mass="42354">MTILQDPTVWALAAGVPVATTVVVRQRKTIKSLRRQKQGVENDLTEAQGSHAVLQSTVEELRRGYDEVVRQAKEEAENATNTVLKSAMQTLQGLAAEQQRAISGLQKKYGDSAVLRDLLDVDHMNSQFNRRAQSIAVLCGGWLGRQRDAASIYDVIRGAQGRIRHYQRIDIASRVDIAVTSRAVEPVALTVAELLDNATSYSAPTSMVDVEVRTVPKGICIVIDDAGVGMSEEEKTAATALLAGGSAVSVSELGNPPAFGFAVIGALCARFGFTVTIDSTSPYGGVRAVVMVPKELLTDMPEPVRPTAIRGTDPGSRGSGSAPSTTVEGLPRRQNKRRAMALVPDSQPDEATAPPARSAEARVAAMDAFQRGTLSGRSAGVPAAERDTPADSHEGFDAP</sequence>
<comment type="catalytic activity">
    <reaction evidence="1">
        <text>ATP + protein L-histidine = ADP + protein N-phospho-L-histidine.</text>
        <dbReference type="EC" id="2.7.13.3"/>
    </reaction>
</comment>
<reference evidence="10 12" key="2">
    <citation type="submission" date="2020-12" db="EMBL/GenBank/DDBJ databases">
        <title>Identification and biosynthesis of polyene macrolides produced by Streptomyces alfalfae Men-myco-93-63.</title>
        <authorList>
            <person name="Liu D."/>
            <person name="Li Y."/>
            <person name="Liu L."/>
            <person name="Han X."/>
            <person name="Shen F."/>
        </authorList>
    </citation>
    <scope>NUCLEOTIDE SEQUENCE [LARGE SCALE GENOMIC DNA]</scope>
    <source>
        <strain evidence="10 12">Men-myco-93-63</strain>
    </source>
</reference>
<dbReference type="InterPro" id="IPR036890">
    <property type="entry name" value="HATPase_C_sf"/>
</dbReference>
<dbReference type="Proteomes" id="UP000596130">
    <property type="component" value="Chromosome"/>
</dbReference>
<dbReference type="EMBL" id="CP015588">
    <property type="protein sequence ID" value="APY84971.1"/>
    <property type="molecule type" value="Genomic_DNA"/>
</dbReference>
<evidence type="ECO:0000256" key="7">
    <source>
        <dbReference type="SAM" id="MobiDB-lite"/>
    </source>
</evidence>
<dbReference type="RefSeq" id="WP_079249878.1">
    <property type="nucleotide sequence ID" value="NZ_CP015588.1"/>
</dbReference>
<evidence type="ECO:0000256" key="5">
    <source>
        <dbReference type="ARBA" id="ARBA00022777"/>
    </source>
</evidence>
<proteinExistence type="predicted"/>
<dbReference type="EMBL" id="CP065959">
    <property type="protein sequence ID" value="QQC92904.1"/>
    <property type="molecule type" value="Genomic_DNA"/>
</dbReference>
<dbReference type="EC" id="2.7.13.3" evidence="2"/>
<dbReference type="Pfam" id="PF02518">
    <property type="entry name" value="HATPase_c"/>
    <property type="match status" value="1"/>
</dbReference>
<accession>A0A1P8TBG0</accession>
<dbReference type="SUPFAM" id="SSF55874">
    <property type="entry name" value="ATPase domain of HSP90 chaperone/DNA topoisomerase II/histidine kinase"/>
    <property type="match status" value="1"/>
</dbReference>
<dbReference type="PANTHER" id="PTHR45436">
    <property type="entry name" value="SENSOR HISTIDINE KINASE YKOH"/>
    <property type="match status" value="1"/>
</dbReference>
<evidence type="ECO:0000256" key="4">
    <source>
        <dbReference type="ARBA" id="ARBA00022679"/>
    </source>
</evidence>
<evidence type="ECO:0000256" key="2">
    <source>
        <dbReference type="ARBA" id="ARBA00012438"/>
    </source>
</evidence>
<evidence type="ECO:0000256" key="6">
    <source>
        <dbReference type="SAM" id="Coils"/>
    </source>
</evidence>
<dbReference type="KEGG" id="ssia:A7J05_03705"/>
<feature type="domain" description="Histidine kinase/HSP90-like ATPase" evidence="8">
    <location>
        <begin position="188"/>
        <end position="294"/>
    </location>
</feature>
<evidence type="ECO:0000313" key="12">
    <source>
        <dbReference type="Proteomes" id="UP000596130"/>
    </source>
</evidence>
<dbReference type="GO" id="GO:0000160">
    <property type="term" value="P:phosphorelay signal transduction system"/>
    <property type="evidence" value="ECO:0007669"/>
    <property type="project" value="TreeGrafter"/>
</dbReference>
<evidence type="ECO:0000259" key="8">
    <source>
        <dbReference type="Pfam" id="PF02518"/>
    </source>
</evidence>
<keyword evidence="11" id="KW-1185">Reference proteome</keyword>
<organism evidence="10 12">
    <name type="scientific">Streptomyces alfalfae</name>
    <dbReference type="NCBI Taxonomy" id="1642299"/>
    <lineage>
        <taxon>Bacteria</taxon>
        <taxon>Bacillati</taxon>
        <taxon>Actinomycetota</taxon>
        <taxon>Actinomycetes</taxon>
        <taxon>Kitasatosporales</taxon>
        <taxon>Streptomycetaceae</taxon>
        <taxon>Streptomyces</taxon>
    </lineage>
</organism>
<feature type="compositionally biased region" description="Basic and acidic residues" evidence="7">
    <location>
        <begin position="384"/>
        <end position="399"/>
    </location>
</feature>
<dbReference type="Proteomes" id="UP000187191">
    <property type="component" value="Chromosome"/>
</dbReference>
<name>A0A1P8TBG0_9ACTN</name>
<evidence type="ECO:0000256" key="1">
    <source>
        <dbReference type="ARBA" id="ARBA00000085"/>
    </source>
</evidence>
<dbReference type="GO" id="GO:0005886">
    <property type="term" value="C:plasma membrane"/>
    <property type="evidence" value="ECO:0007669"/>
    <property type="project" value="TreeGrafter"/>
</dbReference>
<dbReference type="GO" id="GO:0004673">
    <property type="term" value="F:protein histidine kinase activity"/>
    <property type="evidence" value="ECO:0007669"/>
    <property type="project" value="UniProtKB-EC"/>
</dbReference>
<keyword evidence="4" id="KW-0808">Transferase</keyword>
<evidence type="ECO:0000313" key="10">
    <source>
        <dbReference type="EMBL" id="QQC92904.1"/>
    </source>
</evidence>